<dbReference type="PANTHER" id="PTHR23236:SF25">
    <property type="entry name" value="RNA-BINDING PROTEIN 34"/>
    <property type="match status" value="1"/>
</dbReference>
<dbReference type="Proteomes" id="UP000239649">
    <property type="component" value="Unassembled WGS sequence"/>
</dbReference>
<feature type="compositionally biased region" description="Low complexity" evidence="6">
    <location>
        <begin position="816"/>
        <end position="841"/>
    </location>
</feature>
<dbReference type="Gene3D" id="3.30.70.330">
    <property type="match status" value="2"/>
</dbReference>
<evidence type="ECO:0000256" key="2">
    <source>
        <dbReference type="ARBA" id="ARBA00007077"/>
    </source>
</evidence>
<dbReference type="InterPro" id="IPR012677">
    <property type="entry name" value="Nucleotide-bd_a/b_plait_sf"/>
</dbReference>
<evidence type="ECO:0000313" key="8">
    <source>
        <dbReference type="EMBL" id="PSC73971.1"/>
    </source>
</evidence>
<sequence>MGLFDALFSGAAVHGAPKSSLFAANSKYHAPAAVSAPAAAAAAPAQPAPAGGGAAAATAAGGKKQKKRQAEQQEEQHQQPAFASDEKKKKKKKRAEEKQQQQQQAAPAPQQQQDEPQQQRQSKKARKEKGVPAAQQQPEQAAAAAVAAAAAAQAAHGGEDAAVKPSKKGKKSKQGNEGKTAAPADEEQPKQPKQKKLKKEKGAATAAAAKEEEQTLSPQQPEAAAAAAAGGKPEKLPAKGKGVAEQKEEDERLPRTVFVGNLPATVKRKAVTRLFARCGAVESVRLRSLPLKQLEEGAKGAKMPRRNAIAAGNIDTSHTANVYVVFEEEAAVEAALKLNMAEFEGHHLRVDRAAPKAAKGAVRFDPARSLFVGNLPLAAEDEQLIQLFGAAAVEAVRVVRDPKTGQGKGVAFVLFRSQEASLAALKQHKKGAMVGGRELRLTVAKRGAADGGKGKAAWQQGSASSVPKKGGKKKVNKPVAGKRKAGGKRPAVVARKSSAMRCHRPQDSSTAPQLSSKKYGGICIDLHLRHVALHARPPRLSAAGTRTDVNAGVAAAFRGLTPVEVEGVVRAHCPRLLAAVAAATRDARASPAAAAPSLRRLSAKFGTLLRMVAPGGTFAAAQPFAGLPALLDACTAATHSLAAAGSHRAAFVAAQAGLRLLSHLSFGCRADAAPYLAAALSFKLAATAAVAAGAPVAEHDVLALTAACARASGHLQMTPYYGHAYAAAVDALITDGWSSAQSAVEYAQSWCTLVAAGRLHFVPAKYARLLAAAQSHAHLTARQLDALLATQRTLPAHTTPPINAWLADWQAEASGRHASQQQQQRRRVAAAGPGAAVPAGASASSFAGYAVL</sequence>
<evidence type="ECO:0000256" key="1">
    <source>
        <dbReference type="ARBA" id="ARBA00004604"/>
    </source>
</evidence>
<organism evidence="8 9">
    <name type="scientific">Micractinium conductrix</name>
    <dbReference type="NCBI Taxonomy" id="554055"/>
    <lineage>
        <taxon>Eukaryota</taxon>
        <taxon>Viridiplantae</taxon>
        <taxon>Chlorophyta</taxon>
        <taxon>core chlorophytes</taxon>
        <taxon>Trebouxiophyceae</taxon>
        <taxon>Chlorellales</taxon>
        <taxon>Chlorellaceae</taxon>
        <taxon>Chlorella clade</taxon>
        <taxon>Micractinium</taxon>
    </lineage>
</organism>
<comment type="subcellular location">
    <subcellularLocation>
        <location evidence="1">Nucleus</location>
        <location evidence="1">Nucleolus</location>
    </subcellularLocation>
</comment>
<name>A0A2P6VIP5_9CHLO</name>
<comment type="similarity">
    <text evidence="2">Belongs to the RRM RBM34 family.</text>
</comment>
<evidence type="ECO:0000259" key="7">
    <source>
        <dbReference type="PROSITE" id="PS50102"/>
    </source>
</evidence>
<proteinExistence type="inferred from homology"/>
<evidence type="ECO:0000256" key="6">
    <source>
        <dbReference type="SAM" id="MobiDB-lite"/>
    </source>
</evidence>
<feature type="region of interest" description="Disordered" evidence="6">
    <location>
        <begin position="32"/>
        <end position="251"/>
    </location>
</feature>
<dbReference type="SMART" id="SM00360">
    <property type="entry name" value="RRM"/>
    <property type="match status" value="2"/>
</dbReference>
<feature type="region of interest" description="Disordered" evidence="6">
    <location>
        <begin position="815"/>
        <end position="841"/>
    </location>
</feature>
<feature type="domain" description="RRM" evidence="7">
    <location>
        <begin position="368"/>
        <end position="446"/>
    </location>
</feature>
<evidence type="ECO:0000313" key="9">
    <source>
        <dbReference type="Proteomes" id="UP000239649"/>
    </source>
</evidence>
<feature type="compositionally biased region" description="Low complexity" evidence="6">
    <location>
        <begin position="455"/>
        <end position="468"/>
    </location>
</feature>
<feature type="region of interest" description="Disordered" evidence="6">
    <location>
        <begin position="450"/>
        <end position="514"/>
    </location>
</feature>
<feature type="compositionally biased region" description="Basic and acidic residues" evidence="6">
    <location>
        <begin position="68"/>
        <end position="77"/>
    </location>
</feature>
<keyword evidence="4" id="KW-0539">Nucleus</keyword>
<dbReference type="PROSITE" id="PS50102">
    <property type="entry name" value="RRM"/>
    <property type="match status" value="2"/>
</dbReference>
<feature type="compositionally biased region" description="Low complexity" evidence="6">
    <location>
        <begin position="100"/>
        <end position="120"/>
    </location>
</feature>
<keyword evidence="9" id="KW-1185">Reference proteome</keyword>
<accession>A0A2P6VIP5</accession>
<keyword evidence="3 5" id="KW-0694">RNA-binding</keyword>
<feature type="compositionally biased region" description="Low complexity" evidence="6">
    <location>
        <begin position="215"/>
        <end position="231"/>
    </location>
</feature>
<dbReference type="GO" id="GO:0003723">
    <property type="term" value="F:RNA binding"/>
    <property type="evidence" value="ECO:0007669"/>
    <property type="project" value="UniProtKB-UniRule"/>
</dbReference>
<protein>
    <submittedName>
        <fullName evidence="8">RNA-binding 34</fullName>
    </submittedName>
</protein>
<evidence type="ECO:0000256" key="3">
    <source>
        <dbReference type="ARBA" id="ARBA00022884"/>
    </source>
</evidence>
<feature type="compositionally biased region" description="Low complexity" evidence="6">
    <location>
        <begin position="133"/>
        <end position="155"/>
    </location>
</feature>
<feature type="domain" description="RRM" evidence="7">
    <location>
        <begin position="255"/>
        <end position="355"/>
    </location>
</feature>
<dbReference type="AlphaFoldDB" id="A0A2P6VIP5"/>
<dbReference type="GO" id="GO:0005730">
    <property type="term" value="C:nucleolus"/>
    <property type="evidence" value="ECO:0007669"/>
    <property type="project" value="UniProtKB-SubCell"/>
</dbReference>
<feature type="compositionally biased region" description="Basic residues" evidence="6">
    <location>
        <begin position="469"/>
        <end position="487"/>
    </location>
</feature>
<dbReference type="CDD" id="cd12394">
    <property type="entry name" value="RRM1_RBM34"/>
    <property type="match status" value="1"/>
</dbReference>
<dbReference type="InterPro" id="IPR035979">
    <property type="entry name" value="RBD_domain_sf"/>
</dbReference>
<gene>
    <name evidence="8" type="ORF">C2E20_2749</name>
</gene>
<dbReference type="OrthoDB" id="442677at2759"/>
<dbReference type="InterPro" id="IPR000504">
    <property type="entry name" value="RRM_dom"/>
</dbReference>
<dbReference type="STRING" id="554055.A0A2P6VIP5"/>
<evidence type="ECO:0000256" key="4">
    <source>
        <dbReference type="ARBA" id="ARBA00023242"/>
    </source>
</evidence>
<reference evidence="8 9" key="1">
    <citation type="journal article" date="2018" name="Plant J.">
        <title>Genome sequences of Chlorella sorokiniana UTEX 1602 and Micractinium conductrix SAG 241.80: implications to maltose excretion by a green alga.</title>
        <authorList>
            <person name="Arriola M.B."/>
            <person name="Velmurugan N."/>
            <person name="Zhang Y."/>
            <person name="Plunkett M.H."/>
            <person name="Hondzo H."/>
            <person name="Barney B.M."/>
        </authorList>
    </citation>
    <scope>NUCLEOTIDE SEQUENCE [LARGE SCALE GENOMIC DNA]</scope>
    <source>
        <strain evidence="8 9">SAG 241.80</strain>
    </source>
</reference>
<dbReference type="SUPFAM" id="SSF54928">
    <property type="entry name" value="RNA-binding domain, RBD"/>
    <property type="match status" value="2"/>
</dbReference>
<feature type="compositionally biased region" description="Low complexity" evidence="6">
    <location>
        <begin position="32"/>
        <end position="62"/>
    </location>
</feature>
<dbReference type="PANTHER" id="PTHR23236">
    <property type="entry name" value="EUKARYOTIC TRANSLATION INITIATION FACTOR 4B/4H"/>
    <property type="match status" value="1"/>
</dbReference>
<feature type="compositionally biased region" description="Basic and acidic residues" evidence="6">
    <location>
        <begin position="232"/>
        <end position="251"/>
    </location>
</feature>
<dbReference type="EMBL" id="LHPF02000005">
    <property type="protein sequence ID" value="PSC73971.1"/>
    <property type="molecule type" value="Genomic_DNA"/>
</dbReference>
<dbReference type="Pfam" id="PF00076">
    <property type="entry name" value="RRM_1"/>
    <property type="match status" value="1"/>
</dbReference>
<evidence type="ECO:0000256" key="5">
    <source>
        <dbReference type="PROSITE-ProRule" id="PRU00176"/>
    </source>
</evidence>
<comment type="caution">
    <text evidence="8">The sequence shown here is derived from an EMBL/GenBank/DDBJ whole genome shotgun (WGS) entry which is preliminary data.</text>
</comment>